<evidence type="ECO:0000313" key="2">
    <source>
        <dbReference type="Proteomes" id="UP000661112"/>
    </source>
</evidence>
<evidence type="ECO:0000313" key="1">
    <source>
        <dbReference type="EMBL" id="MBD2505590.1"/>
    </source>
</evidence>
<dbReference type="EMBL" id="JACJSG010000101">
    <property type="protein sequence ID" value="MBD2505590.1"/>
    <property type="molecule type" value="Genomic_DNA"/>
</dbReference>
<dbReference type="RefSeq" id="WP_190480536.1">
    <property type="nucleotide sequence ID" value="NZ_JACJSG010000101.1"/>
</dbReference>
<dbReference type="Proteomes" id="UP000661112">
    <property type="component" value="Unassembled WGS sequence"/>
</dbReference>
<proteinExistence type="predicted"/>
<comment type="caution">
    <text evidence="1">The sequence shown here is derived from an EMBL/GenBank/DDBJ whole genome shotgun (WGS) entry which is preliminary data.</text>
</comment>
<name>A0ABR8DEC7_9NOST</name>
<protein>
    <submittedName>
        <fullName evidence="1">Uncharacterized protein</fullName>
    </submittedName>
</protein>
<reference evidence="1 2" key="1">
    <citation type="journal article" date="2020" name="ISME J.">
        <title>Comparative genomics reveals insights into cyanobacterial evolution and habitat adaptation.</title>
        <authorList>
            <person name="Chen M.Y."/>
            <person name="Teng W.K."/>
            <person name="Zhao L."/>
            <person name="Hu C.X."/>
            <person name="Zhou Y.K."/>
            <person name="Han B.P."/>
            <person name="Song L.R."/>
            <person name="Shu W.S."/>
        </authorList>
    </citation>
    <scope>NUCLEOTIDE SEQUENCE [LARGE SCALE GENOMIC DNA]</scope>
    <source>
        <strain evidence="1 2">FACHB-119</strain>
    </source>
</reference>
<organism evidence="1 2">
    <name type="scientific">Anabaena azotica FACHB-119</name>
    <dbReference type="NCBI Taxonomy" id="947527"/>
    <lineage>
        <taxon>Bacteria</taxon>
        <taxon>Bacillati</taxon>
        <taxon>Cyanobacteriota</taxon>
        <taxon>Cyanophyceae</taxon>
        <taxon>Nostocales</taxon>
        <taxon>Nostocaceae</taxon>
        <taxon>Anabaena</taxon>
        <taxon>Anabaena azotica</taxon>
    </lineage>
</organism>
<accession>A0ABR8DEC7</accession>
<sequence>MIRYLGKNRIIAIMAALGIVLGTLFLFPRESLAQSNQAEYDFSSAKNAIATLSQFPQEINRYITEVSQTSLGPWKLDVSCCTDYFIWCLNTRNFGYRVDYSGSRSNLENVIRRYEQNSREFSNSFSPIGDWFKIALPQFSSQFNAASERILAIQTEIRQGNGSTPEQRAEVTRLLNKLSSNLQEQSNQLKVGMSSLATFLQNQNNYQRIITNVNNGLNPSIQATLSKMQDFVNQQPCRGDADAQFNSIQQQFTNSVQKINNTLITLNTRTQEMDKSISILLGTITNFITKYQLIANQLNATENTQLGSVIQSLHLTVAKQAWEDLAKYAAEQLA</sequence>
<keyword evidence="2" id="KW-1185">Reference proteome</keyword>
<gene>
    <name evidence="1" type="ORF">H6G83_34215</name>
</gene>